<dbReference type="EMBL" id="CAICTM010000154">
    <property type="protein sequence ID" value="CAB9503067.1"/>
    <property type="molecule type" value="Genomic_DNA"/>
</dbReference>
<evidence type="ECO:0000256" key="1">
    <source>
        <dbReference type="SAM" id="MobiDB-lite"/>
    </source>
</evidence>
<feature type="region of interest" description="Disordered" evidence="1">
    <location>
        <begin position="107"/>
        <end position="157"/>
    </location>
</feature>
<dbReference type="Proteomes" id="UP001153069">
    <property type="component" value="Unassembled WGS sequence"/>
</dbReference>
<evidence type="ECO:0000313" key="3">
    <source>
        <dbReference type="Proteomes" id="UP001153069"/>
    </source>
</evidence>
<gene>
    <name evidence="2" type="ORF">SEMRO_155_G070360.1</name>
</gene>
<organism evidence="2 3">
    <name type="scientific">Seminavis robusta</name>
    <dbReference type="NCBI Taxonomy" id="568900"/>
    <lineage>
        <taxon>Eukaryota</taxon>
        <taxon>Sar</taxon>
        <taxon>Stramenopiles</taxon>
        <taxon>Ochrophyta</taxon>
        <taxon>Bacillariophyta</taxon>
        <taxon>Bacillariophyceae</taxon>
        <taxon>Bacillariophycidae</taxon>
        <taxon>Naviculales</taxon>
        <taxon>Naviculaceae</taxon>
        <taxon>Seminavis</taxon>
    </lineage>
</organism>
<feature type="compositionally biased region" description="Basic residues" evidence="1">
    <location>
        <begin position="109"/>
        <end position="119"/>
    </location>
</feature>
<comment type="caution">
    <text evidence="2">The sequence shown here is derived from an EMBL/GenBank/DDBJ whole genome shotgun (WGS) entry which is preliminary data.</text>
</comment>
<keyword evidence="3" id="KW-1185">Reference proteome</keyword>
<reference evidence="2" key="1">
    <citation type="submission" date="2020-06" db="EMBL/GenBank/DDBJ databases">
        <authorList>
            <consortium name="Plant Systems Biology data submission"/>
        </authorList>
    </citation>
    <scope>NUCLEOTIDE SEQUENCE</scope>
    <source>
        <strain evidence="2">D6</strain>
    </source>
</reference>
<protein>
    <submittedName>
        <fullName evidence="2">Uncharacterized protein</fullName>
    </submittedName>
</protein>
<proteinExistence type="predicted"/>
<dbReference type="AlphaFoldDB" id="A0A9N8H7Z8"/>
<name>A0A9N8H7Z8_9STRA</name>
<sequence length="299" mass="32764">MAPSTDTGSKDIRDLIRGRASDLQVESYEALAHTSHGLIEAEKALKKPIEVLRNGKASKEERTAEADGLSWVLAFLNDRAGHVQLHAEILCPTPGIIYSLANGTAASNRKQHQQHKKKASASSSMLKKSYPHLNPTRARVPTKTAKPTSAANKTSKERLLESRIESAVAVCNMKDGLKAAAQQLKTAMDVLDDHKARKIKRMLAIDGLMEAQAFVGQCWVDLDKHITVIAPSCYMRSGYARVATARRNGAYLKNKDDDPDHLQFIMAMMSSINDDGRAARAHWYGLHSEASAQRKGGTP</sequence>
<accession>A0A9N8H7Z8</accession>
<evidence type="ECO:0000313" key="2">
    <source>
        <dbReference type="EMBL" id="CAB9503067.1"/>
    </source>
</evidence>